<name>M3AAC0_9PROT</name>
<dbReference type="InterPro" id="IPR052399">
    <property type="entry name" value="Phage_Baseplate_Assmbl_Protein"/>
</dbReference>
<evidence type="ECO:0000313" key="4">
    <source>
        <dbReference type="Proteomes" id="UP000011744"/>
    </source>
</evidence>
<dbReference type="RefSeq" id="WP_008617683.1">
    <property type="nucleotide sequence ID" value="NZ_AONQ01000028.1"/>
</dbReference>
<evidence type="ECO:0000259" key="2">
    <source>
        <dbReference type="Pfam" id="PF26078"/>
    </source>
</evidence>
<dbReference type="EMBL" id="AONQ01000028">
    <property type="protein sequence ID" value="EME69708.1"/>
    <property type="molecule type" value="Genomic_DNA"/>
</dbReference>
<gene>
    <name evidence="3" type="ORF">H261_11749</name>
</gene>
<evidence type="ECO:0000259" key="1">
    <source>
        <dbReference type="Pfam" id="PF04865"/>
    </source>
</evidence>
<dbReference type="InterPro" id="IPR058531">
    <property type="entry name" value="Baseplate_J_M"/>
</dbReference>
<protein>
    <submittedName>
        <fullName evidence="3">Tail protein</fullName>
    </submittedName>
</protein>
<dbReference type="Pfam" id="PF04865">
    <property type="entry name" value="Baseplate_J"/>
    <property type="match status" value="1"/>
</dbReference>
<feature type="domain" description="Baseplate J-like central" evidence="2">
    <location>
        <begin position="192"/>
        <end position="267"/>
    </location>
</feature>
<dbReference type="PANTHER" id="PTHR37829:SF3">
    <property type="entry name" value="PROTEIN JAYE-RELATED"/>
    <property type="match status" value="1"/>
</dbReference>
<feature type="domain" description="Baseplate protein J-like barrel" evidence="1">
    <location>
        <begin position="90"/>
        <end position="163"/>
    </location>
</feature>
<organism evidence="3 4">
    <name type="scientific">Paramagnetospirillum caucaseum</name>
    <dbReference type="NCBI Taxonomy" id="1244869"/>
    <lineage>
        <taxon>Bacteria</taxon>
        <taxon>Pseudomonadati</taxon>
        <taxon>Pseudomonadota</taxon>
        <taxon>Alphaproteobacteria</taxon>
        <taxon>Rhodospirillales</taxon>
        <taxon>Magnetospirillaceae</taxon>
        <taxon>Paramagnetospirillum</taxon>
    </lineage>
</organism>
<dbReference type="PANTHER" id="PTHR37829">
    <property type="entry name" value="PHAGE-LIKE ELEMENT PBSX PROTEIN XKDT"/>
    <property type="match status" value="1"/>
</dbReference>
<dbReference type="Pfam" id="PF26078">
    <property type="entry name" value="Baseplate_J_M"/>
    <property type="match status" value="1"/>
</dbReference>
<dbReference type="AlphaFoldDB" id="M3AAC0"/>
<comment type="caution">
    <text evidence="3">The sequence shown here is derived from an EMBL/GenBank/DDBJ whole genome shotgun (WGS) entry which is preliminary data.</text>
</comment>
<dbReference type="InterPro" id="IPR006949">
    <property type="entry name" value="Barrel_Baseplate_J-like"/>
</dbReference>
<dbReference type="OrthoDB" id="7565172at2"/>
<reference evidence="3 4" key="1">
    <citation type="journal article" date="2014" name="Genome Announc.">
        <title>Draft Genome Sequence of Magnetospirillum sp. Strain SO-1, a Freshwater Magnetotactic Bacterium Isolated from the Ol'khovka River, Russia.</title>
        <authorList>
            <person name="Grouzdev D.S."/>
            <person name="Dziuba M.V."/>
            <person name="Sukhacheva M.S."/>
            <person name="Mardanov A.V."/>
            <person name="Beletskiy A.V."/>
            <person name="Kuznetsov B.B."/>
            <person name="Skryabin K.G."/>
        </authorList>
    </citation>
    <scope>NUCLEOTIDE SEQUENCE [LARGE SCALE GENOMIC DNA]</scope>
    <source>
        <strain evidence="3 4">SO-1</strain>
    </source>
</reference>
<sequence length="355" mass="37098">MPLSRPTYKALLERYIATIETRLPGADARLPASDLNVSGHVIAEVASGLYDFGLRIADQILPNSADTDQLEIIAADWGIHRKPAVPATGTVTLTRSGAANVVVGAGTVLRCAGRDYTTDAEVTVSTATMEVAVTAVSAGIAGNQDAGLSMALASPIAGIAAKGISGEISGGSDQEEPASLLARLLARMRRPPHGGAADDYEAWALACDGITRAWVYKATPRRGFVTVLVVRDNNEGGPIPTEGEVAAVQAYMDRPDVAPVCSECIVLPPTSVAHDLVIQIYPNNSEVRATVEVAIRSWYRAESVPGQLGALSRLSAAISAADGEIKHRIVAPAADAVLSAFEMALVNSITFQDYA</sequence>
<dbReference type="STRING" id="1244869.H261_11749"/>
<dbReference type="PATRIC" id="fig|1244869.3.peg.2366"/>
<evidence type="ECO:0000313" key="3">
    <source>
        <dbReference type="EMBL" id="EME69708.1"/>
    </source>
</evidence>
<dbReference type="eggNOG" id="COG3299">
    <property type="taxonomic scope" value="Bacteria"/>
</dbReference>
<proteinExistence type="predicted"/>
<dbReference type="Proteomes" id="UP000011744">
    <property type="component" value="Unassembled WGS sequence"/>
</dbReference>
<accession>M3AAC0</accession>
<keyword evidence="4" id="KW-1185">Reference proteome</keyword>